<dbReference type="PANTHER" id="PTHR30136:SF24">
    <property type="entry name" value="HTH-TYPE TRANSCRIPTIONAL REPRESSOR ALLR"/>
    <property type="match status" value="1"/>
</dbReference>
<comment type="caution">
    <text evidence="8">The sequence shown here is derived from an EMBL/GenBank/DDBJ whole genome shotgun (WGS) entry which is preliminary data.</text>
</comment>
<dbReference type="SUPFAM" id="SSF55781">
    <property type="entry name" value="GAF domain-like"/>
    <property type="match status" value="1"/>
</dbReference>
<dbReference type="InterPro" id="IPR005471">
    <property type="entry name" value="Tscrpt_reg_IclR_N"/>
</dbReference>
<keyword evidence="2" id="KW-0238">DNA-binding</keyword>
<dbReference type="InterPro" id="IPR036390">
    <property type="entry name" value="WH_DNA-bd_sf"/>
</dbReference>
<reference evidence="8 9" key="1">
    <citation type="submission" date="2013-09" db="EMBL/GenBank/DDBJ databases">
        <title>Whole genome shotgun sequence of Vibrio azureus NBRC 104587.</title>
        <authorList>
            <person name="Isaki S."/>
            <person name="Hosoyama A."/>
            <person name="Numata M."/>
            <person name="Hashimoto M."/>
            <person name="Hosoyama Y."/>
            <person name="Tsuchikane K."/>
            <person name="Noguchi M."/>
            <person name="Hirakata S."/>
            <person name="Ichikawa N."/>
            <person name="Ohji S."/>
            <person name="Yamazoe A."/>
            <person name="Fujita N."/>
        </authorList>
    </citation>
    <scope>NUCLEOTIDE SEQUENCE [LARGE SCALE GENOMIC DNA]</scope>
    <source>
        <strain evidence="8 9">NBRC 104587</strain>
    </source>
</reference>
<dbReference type="InterPro" id="IPR050707">
    <property type="entry name" value="HTH_MetabolicPath_Reg"/>
</dbReference>
<feature type="domain" description="IclR-ED" evidence="7">
    <location>
        <begin position="72"/>
        <end position="244"/>
    </location>
</feature>
<feature type="domain" description="HTH iclR-type" evidence="6">
    <location>
        <begin position="9"/>
        <end position="71"/>
    </location>
</feature>
<keyword evidence="3" id="KW-0804">Transcription</keyword>
<evidence type="ECO:0000256" key="4">
    <source>
        <dbReference type="ARBA" id="ARBA00040379"/>
    </source>
</evidence>
<dbReference type="PANTHER" id="PTHR30136">
    <property type="entry name" value="HELIX-TURN-HELIX TRANSCRIPTIONAL REGULATOR, ICLR FAMILY"/>
    <property type="match status" value="1"/>
</dbReference>
<evidence type="ECO:0000256" key="1">
    <source>
        <dbReference type="ARBA" id="ARBA00023015"/>
    </source>
</evidence>
<evidence type="ECO:0000259" key="6">
    <source>
        <dbReference type="PROSITE" id="PS51077"/>
    </source>
</evidence>
<organism evidence="8 9">
    <name type="scientific">Vibrio azureus NBRC 104587</name>
    <dbReference type="NCBI Taxonomy" id="1219077"/>
    <lineage>
        <taxon>Bacteria</taxon>
        <taxon>Pseudomonadati</taxon>
        <taxon>Pseudomonadota</taxon>
        <taxon>Gammaproteobacteria</taxon>
        <taxon>Vibrionales</taxon>
        <taxon>Vibrionaceae</taxon>
        <taxon>Vibrio</taxon>
    </lineage>
</organism>
<keyword evidence="9" id="KW-1185">Reference proteome</keyword>
<dbReference type="eggNOG" id="COG1414">
    <property type="taxonomic scope" value="Bacteria"/>
</dbReference>
<dbReference type="GO" id="GO:0045892">
    <property type="term" value="P:negative regulation of DNA-templated transcription"/>
    <property type="evidence" value="ECO:0007669"/>
    <property type="project" value="TreeGrafter"/>
</dbReference>
<evidence type="ECO:0000256" key="2">
    <source>
        <dbReference type="ARBA" id="ARBA00023125"/>
    </source>
</evidence>
<dbReference type="RefSeq" id="WP_021710509.1">
    <property type="nucleotide sequence ID" value="NZ_BAOB01000165.1"/>
</dbReference>
<dbReference type="InterPro" id="IPR036388">
    <property type="entry name" value="WH-like_DNA-bd_sf"/>
</dbReference>
<accession>U3AU50</accession>
<dbReference type="Proteomes" id="UP000016567">
    <property type="component" value="Unassembled WGS sequence"/>
</dbReference>
<dbReference type="Gene3D" id="3.30.450.40">
    <property type="match status" value="1"/>
</dbReference>
<keyword evidence="1" id="KW-0805">Transcription regulation</keyword>
<dbReference type="STRING" id="1219077.VAZ01S_052_00050"/>
<dbReference type="AlphaFoldDB" id="U3AU50"/>
<evidence type="ECO:0000313" key="8">
    <source>
        <dbReference type="EMBL" id="GAD76762.1"/>
    </source>
</evidence>
<dbReference type="InterPro" id="IPR014757">
    <property type="entry name" value="Tscrpt_reg_IclR_C"/>
</dbReference>
<dbReference type="SUPFAM" id="SSF46785">
    <property type="entry name" value="Winged helix' DNA-binding domain"/>
    <property type="match status" value="1"/>
</dbReference>
<dbReference type="Gene3D" id="1.10.10.10">
    <property type="entry name" value="Winged helix-like DNA-binding domain superfamily/Winged helix DNA-binding domain"/>
    <property type="match status" value="1"/>
</dbReference>
<dbReference type="GO" id="GO:0003700">
    <property type="term" value="F:DNA-binding transcription factor activity"/>
    <property type="evidence" value="ECO:0007669"/>
    <property type="project" value="TreeGrafter"/>
</dbReference>
<dbReference type="EMBL" id="BATL01000052">
    <property type="protein sequence ID" value="GAD76762.1"/>
    <property type="molecule type" value="Genomic_DNA"/>
</dbReference>
<evidence type="ECO:0000256" key="3">
    <source>
        <dbReference type="ARBA" id="ARBA00023163"/>
    </source>
</evidence>
<evidence type="ECO:0000313" key="9">
    <source>
        <dbReference type="Proteomes" id="UP000016567"/>
    </source>
</evidence>
<dbReference type="PROSITE" id="PS51078">
    <property type="entry name" value="ICLR_ED"/>
    <property type="match status" value="1"/>
</dbReference>
<dbReference type="GO" id="GO:0003677">
    <property type="term" value="F:DNA binding"/>
    <property type="evidence" value="ECO:0007669"/>
    <property type="project" value="UniProtKB-KW"/>
</dbReference>
<evidence type="ECO:0000259" key="7">
    <source>
        <dbReference type="PROSITE" id="PS51078"/>
    </source>
</evidence>
<name>U3AU50_9VIBR</name>
<dbReference type="InterPro" id="IPR029016">
    <property type="entry name" value="GAF-like_dom_sf"/>
</dbReference>
<dbReference type="Pfam" id="PF01614">
    <property type="entry name" value="IclR_C"/>
    <property type="match status" value="1"/>
</dbReference>
<sequence length="244" mass="27295">MILNKPSINQVNEKSLQLLMQVAASHVPISAKNLSEQLAVPLSSLYRHLKLLKEWNLIEESVKDKTFVIGPAALLLMHSYEKTHHNLDTVETILSRLVQQTGETATYMVPSGYRALCVRQKESIQALRCRFVQGQSQPLLYGASSKVMLAFLPKNRCEKILNYFHQGPYLTQWEQELNIIRCNGFALSTSEIDPGVSSISAPVLKGKKLLGAISVMAPAQRIKQDEQRIILHVLQAARALPPES</sequence>
<evidence type="ECO:0000256" key="5">
    <source>
        <dbReference type="ARBA" id="ARBA00042627"/>
    </source>
</evidence>
<dbReference type="OrthoDB" id="9807558at2"/>
<proteinExistence type="predicted"/>
<protein>
    <recommendedName>
        <fullName evidence="4">HTH-type transcriptional repressor AllR</fullName>
    </recommendedName>
    <alternativeName>
        <fullName evidence="5">Negative regulator of allantoin and glyoxylate utilization operons</fullName>
    </alternativeName>
</protein>
<gene>
    <name evidence="8" type="ORF">VAZ01S_052_00050</name>
</gene>
<dbReference type="PROSITE" id="PS51077">
    <property type="entry name" value="HTH_ICLR"/>
    <property type="match status" value="1"/>
</dbReference>